<evidence type="ECO:0000313" key="1">
    <source>
        <dbReference type="EMBL" id="PHM25860.1"/>
    </source>
</evidence>
<evidence type="ECO:0000313" key="4">
    <source>
        <dbReference type="Proteomes" id="UP000283568"/>
    </source>
</evidence>
<gene>
    <name evidence="2" type="ORF">BDE27_3882</name>
    <name evidence="1" type="ORF">Xehl_00916</name>
</gene>
<sequence length="61" mass="7400">MFCRRKYCNRLYFVQICDVIDINHIKNIHYLSPKAFKLQFNVKGTIPQSYRIIDRVKAHNQ</sequence>
<dbReference type="Proteomes" id="UP000225605">
    <property type="component" value="Unassembled WGS sequence"/>
</dbReference>
<reference evidence="1 3" key="1">
    <citation type="journal article" date="2017" name="Nat. Microbiol.">
        <title>Natural product diversity associated with the nematode symbionts Photorhabdus and Xenorhabdus.</title>
        <authorList>
            <person name="Tobias N.J."/>
            <person name="Wolff H."/>
            <person name="Djahanschiri B."/>
            <person name="Grundmann F."/>
            <person name="Kronenwerth M."/>
            <person name="Shi Y.M."/>
            <person name="Simonyi S."/>
            <person name="Grun P."/>
            <person name="Shapiro-Ilan D."/>
            <person name="Pidot S.J."/>
            <person name="Stinear T.P."/>
            <person name="Ebersberger I."/>
            <person name="Bode H.B."/>
        </authorList>
    </citation>
    <scope>NUCLEOTIDE SEQUENCE [LARGE SCALE GENOMIC DNA]</scope>
    <source>
        <strain evidence="1 3">DSM 16337</strain>
    </source>
</reference>
<dbReference type="AlphaFoldDB" id="A0A2D0IVD5"/>
<evidence type="ECO:0000313" key="3">
    <source>
        <dbReference type="Proteomes" id="UP000225605"/>
    </source>
</evidence>
<comment type="caution">
    <text evidence="1">The sequence shown here is derived from an EMBL/GenBank/DDBJ whole genome shotgun (WGS) entry which is preliminary data.</text>
</comment>
<name>A0A2D0IVD5_9GAMM</name>
<proteinExistence type="predicted"/>
<keyword evidence="4" id="KW-1185">Reference proteome</keyword>
<protein>
    <submittedName>
        <fullName evidence="1">Uncharacterized protein</fullName>
    </submittedName>
</protein>
<reference evidence="2 4" key="2">
    <citation type="submission" date="2018-09" db="EMBL/GenBank/DDBJ databases">
        <title>Genomic Encyclopedia of Archaeal and Bacterial Type Strains, Phase II (KMG-II): from individual species to whole genera.</title>
        <authorList>
            <person name="Goeker M."/>
        </authorList>
    </citation>
    <scope>NUCLEOTIDE SEQUENCE [LARGE SCALE GENOMIC DNA]</scope>
    <source>
        <strain evidence="2 4">DSM 16337</strain>
    </source>
</reference>
<dbReference type="Proteomes" id="UP000283568">
    <property type="component" value="Unassembled WGS sequence"/>
</dbReference>
<dbReference type="EMBL" id="RAQI01000008">
    <property type="protein sequence ID" value="RKE87073.1"/>
    <property type="molecule type" value="Genomic_DNA"/>
</dbReference>
<accession>A0A2D0IVD5</accession>
<organism evidence="1 3">
    <name type="scientific">Xenorhabdus ehlersii</name>
    <dbReference type="NCBI Taxonomy" id="290111"/>
    <lineage>
        <taxon>Bacteria</taxon>
        <taxon>Pseudomonadati</taxon>
        <taxon>Pseudomonadota</taxon>
        <taxon>Gammaproteobacteria</taxon>
        <taxon>Enterobacterales</taxon>
        <taxon>Morganellaceae</taxon>
        <taxon>Xenorhabdus</taxon>
    </lineage>
</organism>
<dbReference type="EMBL" id="NIBT01000004">
    <property type="protein sequence ID" value="PHM25860.1"/>
    <property type="molecule type" value="Genomic_DNA"/>
</dbReference>
<evidence type="ECO:0000313" key="2">
    <source>
        <dbReference type="EMBL" id="RKE87073.1"/>
    </source>
</evidence>